<keyword evidence="1" id="KW-0808">Transferase</keyword>
<keyword evidence="2" id="KW-0325">Glycoprotein</keyword>
<comment type="caution">
    <text evidence="4">The sequence shown here is derived from an EMBL/GenBank/DDBJ whole genome shotgun (WGS) entry which is preliminary data.</text>
</comment>
<dbReference type="OrthoDB" id="9075305at2"/>
<dbReference type="InterPro" id="IPR027417">
    <property type="entry name" value="P-loop_NTPase"/>
</dbReference>
<evidence type="ECO:0000256" key="1">
    <source>
        <dbReference type="ARBA" id="ARBA00022679"/>
    </source>
</evidence>
<evidence type="ECO:0000256" key="2">
    <source>
        <dbReference type="ARBA" id="ARBA00023180"/>
    </source>
</evidence>
<dbReference type="PANTHER" id="PTHR10605">
    <property type="entry name" value="HEPARAN SULFATE SULFOTRANSFERASE"/>
    <property type="match status" value="1"/>
</dbReference>
<evidence type="ECO:0000313" key="5">
    <source>
        <dbReference type="Proteomes" id="UP000434044"/>
    </source>
</evidence>
<dbReference type="RefSeq" id="WP_155451690.1">
    <property type="nucleotide sequence ID" value="NZ_WNKT01000082.1"/>
</dbReference>
<dbReference type="PANTHER" id="PTHR10605:SF56">
    <property type="entry name" value="BIFUNCTIONAL HEPARAN SULFATE N-DEACETYLASE_N-SULFOTRANSFERASE"/>
    <property type="match status" value="1"/>
</dbReference>
<sequence length="744" mass="85345">MTGLQQAFSHTVQMHSTRLFPKGQGAQGYALTGIAALCDWCVVTDRNKSGTSACIRGDLNRQPRTVFLSMRSGLQALHYFRQEVLPLIESPFVLLSGSEDVTLPNQYDQRWPRATAEQRQCFDEIIADTRVLHWFAENRDSEHPKLSTLPTGYVFEPGASDQVSLPKIDRPLQERPLRVLCAHRVRAGQQWDLRRRVTARCLSSLREVATVHELELTPAAFQHEVQAHSFVLCVEGGGLDPSPKAWQAIANGSIPIVRASVLRDAYQQLPVAFIDDWDSDCLSLEQLRAWRDQLAPWYDLGGPRALVRERLSLHYWWKQIVSRLPRHERSDIDTPSFRTTAQDNVCVDQPFDLSVNLEPDSEPTQTPALLAWARLITANDDWAAFKGCLPETLATQPRRAELALHVAYAHASLGSMVYARNWLTHAADWCDDRSALDRAFIGVICCKSPRFQHQRIENGWAARLYDIWSHTPRNMPISQSPNTTPSPPVKTFSATIPMRVDFLIAGTQKGGTRTLGTYLRLHPGIRMPQRKEVHFFDHENHFTGRKTPNYEAYHRYFHDTEASALHGEGTPIYMYWRPAAQRIHAYNPEIKLILLLRNPITRAYSHWNMEYRRNADKIPFLDALLTEQERCCTAAPLQHRVFSYLDRGRYTEQLERLFAYFPRQQIHIIKSEYLWSQPQEALDGICEFLGVPPLPLIDDLHVFAGEYSAPMPLEAREFLTHYFEPEILALEKLIGWDCSDWLPR</sequence>
<evidence type="ECO:0000259" key="3">
    <source>
        <dbReference type="Pfam" id="PF00685"/>
    </source>
</evidence>
<dbReference type="Proteomes" id="UP000434044">
    <property type="component" value="Unassembled WGS sequence"/>
</dbReference>
<protein>
    <recommendedName>
        <fullName evidence="3">Sulfotransferase domain-containing protein</fullName>
    </recommendedName>
</protein>
<dbReference type="Gene3D" id="3.40.50.300">
    <property type="entry name" value="P-loop containing nucleotide triphosphate hydrolases"/>
    <property type="match status" value="1"/>
</dbReference>
<dbReference type="AlphaFoldDB" id="A0A6N8EHP7"/>
<reference evidence="4 5" key="1">
    <citation type="submission" date="2019-11" db="EMBL/GenBank/DDBJ databases">
        <title>Whole-genome sequence of the anaerobic purple sulfur bacterium Allochromatium palmeri DSM 15591.</title>
        <authorList>
            <person name="Kyndt J.A."/>
            <person name="Meyer T.E."/>
        </authorList>
    </citation>
    <scope>NUCLEOTIDE SEQUENCE [LARGE SCALE GENOMIC DNA]</scope>
    <source>
        <strain evidence="4 5">DSM 15591</strain>
    </source>
</reference>
<organism evidence="4 5">
    <name type="scientific">Allochromatium palmeri</name>
    <dbReference type="NCBI Taxonomy" id="231048"/>
    <lineage>
        <taxon>Bacteria</taxon>
        <taxon>Pseudomonadati</taxon>
        <taxon>Pseudomonadota</taxon>
        <taxon>Gammaproteobacteria</taxon>
        <taxon>Chromatiales</taxon>
        <taxon>Chromatiaceae</taxon>
        <taxon>Allochromatium</taxon>
    </lineage>
</organism>
<dbReference type="Pfam" id="PF00685">
    <property type="entry name" value="Sulfotransfer_1"/>
    <property type="match status" value="1"/>
</dbReference>
<gene>
    <name evidence="4" type="ORF">GJ668_19105</name>
</gene>
<evidence type="ECO:0000313" key="4">
    <source>
        <dbReference type="EMBL" id="MTW23150.1"/>
    </source>
</evidence>
<dbReference type="InterPro" id="IPR037359">
    <property type="entry name" value="NST/OST"/>
</dbReference>
<dbReference type="EMBL" id="WNKT01000082">
    <property type="protein sequence ID" value="MTW23150.1"/>
    <property type="molecule type" value="Genomic_DNA"/>
</dbReference>
<keyword evidence="5" id="KW-1185">Reference proteome</keyword>
<dbReference type="GO" id="GO:0008146">
    <property type="term" value="F:sulfotransferase activity"/>
    <property type="evidence" value="ECO:0007669"/>
    <property type="project" value="InterPro"/>
</dbReference>
<accession>A0A6N8EHP7</accession>
<dbReference type="SUPFAM" id="SSF52540">
    <property type="entry name" value="P-loop containing nucleoside triphosphate hydrolases"/>
    <property type="match status" value="1"/>
</dbReference>
<dbReference type="InterPro" id="IPR000863">
    <property type="entry name" value="Sulfotransferase_dom"/>
</dbReference>
<proteinExistence type="predicted"/>
<name>A0A6N8EHP7_9GAMM</name>
<feature type="domain" description="Sulfotransferase" evidence="3">
    <location>
        <begin position="501"/>
        <end position="692"/>
    </location>
</feature>